<protein>
    <submittedName>
        <fullName evidence="2">Uncharacterized protein</fullName>
    </submittedName>
</protein>
<proteinExistence type="predicted"/>
<dbReference type="Proteomes" id="UP000265520">
    <property type="component" value="Unassembled WGS sequence"/>
</dbReference>
<feature type="region of interest" description="Disordered" evidence="1">
    <location>
        <begin position="1"/>
        <end position="32"/>
    </location>
</feature>
<dbReference type="EMBL" id="LXQA010090813">
    <property type="protein sequence ID" value="MCI14064.1"/>
    <property type="molecule type" value="Genomic_DNA"/>
</dbReference>
<evidence type="ECO:0000313" key="2">
    <source>
        <dbReference type="EMBL" id="MCI14064.1"/>
    </source>
</evidence>
<reference evidence="2 3" key="1">
    <citation type="journal article" date="2018" name="Front. Plant Sci.">
        <title>Red Clover (Trifolium pratense) and Zigzag Clover (T. medium) - A Picture of Genomic Similarities and Differences.</title>
        <authorList>
            <person name="Dluhosova J."/>
            <person name="Istvanek J."/>
            <person name="Nedelnik J."/>
            <person name="Repkova J."/>
        </authorList>
    </citation>
    <scope>NUCLEOTIDE SEQUENCE [LARGE SCALE GENOMIC DNA]</scope>
    <source>
        <strain evidence="3">cv. 10/8</strain>
        <tissue evidence="2">Leaf</tissue>
    </source>
</reference>
<dbReference type="PANTHER" id="PTHR36713:SF1">
    <property type="entry name" value="OS09G0344700 PROTEIN"/>
    <property type="match status" value="1"/>
</dbReference>
<feature type="region of interest" description="Disordered" evidence="1">
    <location>
        <begin position="104"/>
        <end position="123"/>
    </location>
</feature>
<name>A0A392PQE5_9FABA</name>
<feature type="compositionally biased region" description="Basic and acidic residues" evidence="1">
    <location>
        <begin position="104"/>
        <end position="116"/>
    </location>
</feature>
<evidence type="ECO:0000313" key="3">
    <source>
        <dbReference type="Proteomes" id="UP000265520"/>
    </source>
</evidence>
<comment type="caution">
    <text evidence="2">The sequence shown here is derived from an EMBL/GenBank/DDBJ whole genome shotgun (WGS) entry which is preliminary data.</text>
</comment>
<evidence type="ECO:0000256" key="1">
    <source>
        <dbReference type="SAM" id="MobiDB-lite"/>
    </source>
</evidence>
<keyword evidence="3" id="KW-1185">Reference proteome</keyword>
<dbReference type="PANTHER" id="PTHR36713">
    <property type="entry name" value="OS09G0344700 PROTEIN"/>
    <property type="match status" value="1"/>
</dbReference>
<feature type="non-terminal residue" evidence="2">
    <location>
        <position position="1"/>
    </location>
</feature>
<dbReference type="AlphaFoldDB" id="A0A392PQE5"/>
<organism evidence="2 3">
    <name type="scientific">Trifolium medium</name>
    <dbReference type="NCBI Taxonomy" id="97028"/>
    <lineage>
        <taxon>Eukaryota</taxon>
        <taxon>Viridiplantae</taxon>
        <taxon>Streptophyta</taxon>
        <taxon>Embryophyta</taxon>
        <taxon>Tracheophyta</taxon>
        <taxon>Spermatophyta</taxon>
        <taxon>Magnoliopsida</taxon>
        <taxon>eudicotyledons</taxon>
        <taxon>Gunneridae</taxon>
        <taxon>Pentapetalae</taxon>
        <taxon>rosids</taxon>
        <taxon>fabids</taxon>
        <taxon>Fabales</taxon>
        <taxon>Fabaceae</taxon>
        <taxon>Papilionoideae</taxon>
        <taxon>50 kb inversion clade</taxon>
        <taxon>NPAAA clade</taxon>
        <taxon>Hologalegina</taxon>
        <taxon>IRL clade</taxon>
        <taxon>Trifolieae</taxon>
        <taxon>Trifolium</taxon>
    </lineage>
</organism>
<sequence>KKNQMESTEKQSGLLHQILPPRLEDAGLEDPALPPESIHEAFLKAAAAVKSSAASIFSGEDDCVDDPTPTEEKVSDAVDVIEPESEAPGACVDGLQGLEIEEKKDVKESEEKEKKPILVGGYV</sequence>
<accession>A0A392PQE5</accession>